<evidence type="ECO:0000256" key="2">
    <source>
        <dbReference type="SAM" id="Phobius"/>
    </source>
</evidence>
<evidence type="ECO:0000256" key="1">
    <source>
        <dbReference type="SAM" id="Coils"/>
    </source>
</evidence>
<sequence length="123" mass="14225">MIDFLNAIPKDSLAFALIMAMFVLFGQVLIKWMENRRAEKASDQTHSIAAQETTLKLVTTLNSEMDRYEEELKFERTRANEARDHVRQLIRHLELIARATTPADRKTAEEAALLYIDTIRIGY</sequence>
<keyword evidence="1" id="KW-0175">Coiled coil</keyword>
<dbReference type="AlphaFoldDB" id="A0A845A3M1"/>
<keyword evidence="2" id="KW-0472">Membrane</keyword>
<evidence type="ECO:0000313" key="3">
    <source>
        <dbReference type="EMBL" id="MXO94304.1"/>
    </source>
</evidence>
<keyword evidence="2" id="KW-0812">Transmembrane</keyword>
<evidence type="ECO:0000313" key="4">
    <source>
        <dbReference type="Proteomes" id="UP000460626"/>
    </source>
</evidence>
<organism evidence="3 4">
    <name type="scientific">Aurantiacibacter arachoides</name>
    <dbReference type="NCBI Taxonomy" id="1850444"/>
    <lineage>
        <taxon>Bacteria</taxon>
        <taxon>Pseudomonadati</taxon>
        <taxon>Pseudomonadota</taxon>
        <taxon>Alphaproteobacteria</taxon>
        <taxon>Sphingomonadales</taxon>
        <taxon>Erythrobacteraceae</taxon>
        <taxon>Aurantiacibacter</taxon>
    </lineage>
</organism>
<keyword evidence="4" id="KW-1185">Reference proteome</keyword>
<reference evidence="3 4" key="1">
    <citation type="submission" date="2019-12" db="EMBL/GenBank/DDBJ databases">
        <title>Genomic-based taxomic classification of the family Erythrobacteraceae.</title>
        <authorList>
            <person name="Xu L."/>
        </authorList>
    </citation>
    <scope>NUCLEOTIDE SEQUENCE [LARGE SCALE GENOMIC DNA]</scope>
    <source>
        <strain evidence="3 4">RC4-10-4</strain>
    </source>
</reference>
<keyword evidence="2" id="KW-1133">Transmembrane helix</keyword>
<accession>A0A845A3M1</accession>
<protein>
    <submittedName>
        <fullName evidence="3">Uncharacterized protein</fullName>
    </submittedName>
</protein>
<feature type="coiled-coil region" evidence="1">
    <location>
        <begin position="58"/>
        <end position="85"/>
    </location>
</feature>
<name>A0A845A3M1_9SPHN</name>
<comment type="caution">
    <text evidence="3">The sequence shown here is derived from an EMBL/GenBank/DDBJ whole genome shotgun (WGS) entry which is preliminary data.</text>
</comment>
<dbReference type="RefSeq" id="WP_131453539.1">
    <property type="nucleotide sequence ID" value="NZ_WTYH01000001.1"/>
</dbReference>
<dbReference type="Proteomes" id="UP000460626">
    <property type="component" value="Unassembled WGS sequence"/>
</dbReference>
<gene>
    <name evidence="3" type="ORF">GRI62_11925</name>
</gene>
<dbReference type="EMBL" id="WTYH01000001">
    <property type="protein sequence ID" value="MXO94304.1"/>
    <property type="molecule type" value="Genomic_DNA"/>
</dbReference>
<proteinExistence type="predicted"/>
<feature type="transmembrane region" description="Helical" evidence="2">
    <location>
        <begin position="12"/>
        <end position="30"/>
    </location>
</feature>